<gene>
    <name evidence="1" type="ORF">AN221_40020</name>
</gene>
<accession>A0A1E7LGP5</accession>
<reference evidence="1 2" key="1">
    <citation type="journal article" date="2016" name="Front. Microbiol.">
        <title>Comparative Genomics Analysis of Streptomyces Species Reveals Their Adaptation to the Marine Environment and Their Diversity at the Genomic Level.</title>
        <authorList>
            <person name="Tian X."/>
            <person name="Zhang Z."/>
            <person name="Yang T."/>
            <person name="Chen M."/>
            <person name="Li J."/>
            <person name="Chen F."/>
            <person name="Yang J."/>
            <person name="Li W."/>
            <person name="Zhang B."/>
            <person name="Zhang Z."/>
            <person name="Wu J."/>
            <person name="Zhang C."/>
            <person name="Long L."/>
            <person name="Xiao J."/>
        </authorList>
    </citation>
    <scope>NUCLEOTIDE SEQUENCE [LARGE SCALE GENOMIC DNA]</scope>
    <source>
        <strain evidence="1 2">SCSIO M10372</strain>
    </source>
</reference>
<comment type="caution">
    <text evidence="1">The sequence shown here is derived from an EMBL/GenBank/DDBJ whole genome shotgun (WGS) entry which is preliminary data.</text>
</comment>
<dbReference type="Proteomes" id="UP000175971">
    <property type="component" value="Unassembled WGS sequence"/>
</dbReference>
<protein>
    <submittedName>
        <fullName evidence="1">Uncharacterized protein</fullName>
    </submittedName>
</protein>
<proteinExistence type="predicted"/>
<dbReference type="AlphaFoldDB" id="A0A1E7LGP5"/>
<evidence type="ECO:0000313" key="2">
    <source>
        <dbReference type="Proteomes" id="UP000175971"/>
    </source>
</evidence>
<evidence type="ECO:0000313" key="1">
    <source>
        <dbReference type="EMBL" id="OEV15395.1"/>
    </source>
</evidence>
<sequence>MAPGIARSPRTLSYGVEKRMSNHSATACQKVSSSSTDQRCRAAYPPSAGAPKRSAAQLWKRVTAAAAMRSGLGSQRGASGVAAVMGRLPGWTGTRVACRRARAGVCA</sequence>
<name>A0A1E7LGP5_9ACTN</name>
<organism evidence="1 2">
    <name type="scientific">Streptomyces nanshensis</name>
    <dbReference type="NCBI Taxonomy" id="518642"/>
    <lineage>
        <taxon>Bacteria</taxon>
        <taxon>Bacillati</taxon>
        <taxon>Actinomycetota</taxon>
        <taxon>Actinomycetes</taxon>
        <taxon>Kitasatosporales</taxon>
        <taxon>Streptomycetaceae</taxon>
        <taxon>Streptomyces</taxon>
    </lineage>
</organism>
<dbReference type="EMBL" id="LJGZ01000110">
    <property type="protein sequence ID" value="OEV15395.1"/>
    <property type="molecule type" value="Genomic_DNA"/>
</dbReference>
<keyword evidence="2" id="KW-1185">Reference proteome</keyword>